<accession>A0A2P2QFG5</accession>
<evidence type="ECO:0000313" key="1">
    <source>
        <dbReference type="EMBL" id="MBX65665.1"/>
    </source>
</evidence>
<sequence length="35" mass="4187">MQFSIFSCLNVNFLDRKTSFPRSIRGYATEKRLIF</sequence>
<name>A0A2P2QFG5_RHIMU</name>
<dbReference type="EMBL" id="GGEC01085181">
    <property type="protein sequence ID" value="MBX65665.1"/>
    <property type="molecule type" value="Transcribed_RNA"/>
</dbReference>
<organism evidence="1">
    <name type="scientific">Rhizophora mucronata</name>
    <name type="common">Asiatic mangrove</name>
    <dbReference type="NCBI Taxonomy" id="61149"/>
    <lineage>
        <taxon>Eukaryota</taxon>
        <taxon>Viridiplantae</taxon>
        <taxon>Streptophyta</taxon>
        <taxon>Embryophyta</taxon>
        <taxon>Tracheophyta</taxon>
        <taxon>Spermatophyta</taxon>
        <taxon>Magnoliopsida</taxon>
        <taxon>eudicotyledons</taxon>
        <taxon>Gunneridae</taxon>
        <taxon>Pentapetalae</taxon>
        <taxon>rosids</taxon>
        <taxon>fabids</taxon>
        <taxon>Malpighiales</taxon>
        <taxon>Rhizophoraceae</taxon>
        <taxon>Rhizophora</taxon>
    </lineage>
</organism>
<protein>
    <submittedName>
        <fullName evidence="1">Uncharacterized protein</fullName>
    </submittedName>
</protein>
<dbReference type="AlphaFoldDB" id="A0A2P2QFG5"/>
<reference evidence="1" key="1">
    <citation type="submission" date="2018-02" db="EMBL/GenBank/DDBJ databases">
        <title>Rhizophora mucronata_Transcriptome.</title>
        <authorList>
            <person name="Meera S.P."/>
            <person name="Sreeshan A."/>
            <person name="Augustine A."/>
        </authorList>
    </citation>
    <scope>NUCLEOTIDE SEQUENCE</scope>
    <source>
        <tissue evidence="1">Leaf</tissue>
    </source>
</reference>
<proteinExistence type="predicted"/>